<protein>
    <submittedName>
        <fullName evidence="1">Uncharacterized protein</fullName>
    </submittedName>
</protein>
<accession>A0A1X0DPQ1</accession>
<dbReference type="AlphaFoldDB" id="A0A1X0DPQ1"/>
<dbReference type="STRING" id="444597.BST26_01260"/>
<reference evidence="1 2" key="1">
    <citation type="submission" date="2016-12" db="EMBL/GenBank/DDBJ databases">
        <title>The new phylogeny of genus Mycobacterium.</title>
        <authorList>
            <person name="Tortoli E."/>
            <person name="Trovato A."/>
            <person name="Cirillo D.M."/>
        </authorList>
    </citation>
    <scope>NUCLEOTIDE SEQUENCE [LARGE SCALE GENOMIC DNA]</scope>
    <source>
        <strain evidence="1 2">DSM 45130</strain>
    </source>
</reference>
<keyword evidence="2" id="KW-1185">Reference proteome</keyword>
<sequence>MVFPDLGLPWLPRPPAPARWAASAGAAMAYQALLSTVSLLATGRTITVRLDTGDLVVRVDRFDSPLAPARLAAGRLDDMRLDLSEIRWQGRVFERAEVVLHKVTVGPGPLPMLMAGPIDLAVEVHGTQASDLLAAVQPGLGSRLGDDGKARLWLARRPSLGWMEVSPELDGSGLWVRPRVLGWGNRRLRLPPWTPARAVPLTGLPQGLTVSGIELGADTLVIRGRLAQWRIEMPRARLESIVAALRVTGLPLLNLRRAAPDD</sequence>
<evidence type="ECO:0000313" key="1">
    <source>
        <dbReference type="EMBL" id="ORA73830.1"/>
    </source>
</evidence>
<dbReference type="RefSeq" id="WP_083029001.1">
    <property type="nucleotide sequence ID" value="NZ_AP022618.1"/>
</dbReference>
<name>A0A1X0DPQ1_9MYCO</name>
<proteinExistence type="predicted"/>
<dbReference type="EMBL" id="MVHS01000002">
    <property type="protein sequence ID" value="ORA73830.1"/>
    <property type="molecule type" value="Genomic_DNA"/>
</dbReference>
<gene>
    <name evidence="1" type="ORF">BST26_01260</name>
</gene>
<evidence type="ECO:0000313" key="2">
    <source>
        <dbReference type="Proteomes" id="UP000192801"/>
    </source>
</evidence>
<organism evidence="1 2">
    <name type="scientific">Mycolicibacterium insubricum</name>
    <dbReference type="NCBI Taxonomy" id="444597"/>
    <lineage>
        <taxon>Bacteria</taxon>
        <taxon>Bacillati</taxon>
        <taxon>Actinomycetota</taxon>
        <taxon>Actinomycetes</taxon>
        <taxon>Mycobacteriales</taxon>
        <taxon>Mycobacteriaceae</taxon>
        <taxon>Mycolicibacterium</taxon>
    </lineage>
</organism>
<dbReference type="OrthoDB" id="3579012at2"/>
<dbReference type="Proteomes" id="UP000192801">
    <property type="component" value="Unassembled WGS sequence"/>
</dbReference>
<comment type="caution">
    <text evidence="1">The sequence shown here is derived from an EMBL/GenBank/DDBJ whole genome shotgun (WGS) entry which is preliminary data.</text>
</comment>